<feature type="coiled-coil region" evidence="1">
    <location>
        <begin position="30"/>
        <end position="60"/>
    </location>
</feature>
<organism evidence="3 4">
    <name type="scientific">Acinetobacter johnsonii</name>
    <dbReference type="NCBI Taxonomy" id="40214"/>
    <lineage>
        <taxon>Bacteria</taxon>
        <taxon>Pseudomonadati</taxon>
        <taxon>Pseudomonadota</taxon>
        <taxon>Gammaproteobacteria</taxon>
        <taxon>Moraxellales</taxon>
        <taxon>Moraxellaceae</taxon>
        <taxon>Acinetobacter</taxon>
    </lineage>
</organism>
<feature type="signal peptide" evidence="2">
    <location>
        <begin position="1"/>
        <end position="29"/>
    </location>
</feature>
<feature type="chain" id="PRO_5018986949" evidence="2">
    <location>
        <begin position="30"/>
        <end position="424"/>
    </location>
</feature>
<dbReference type="EMBL" id="RHXE01000014">
    <property type="protein sequence ID" value="RSE23674.1"/>
    <property type="molecule type" value="Genomic_DNA"/>
</dbReference>
<evidence type="ECO:0000256" key="1">
    <source>
        <dbReference type="SAM" id="Coils"/>
    </source>
</evidence>
<evidence type="ECO:0000313" key="3">
    <source>
        <dbReference type="EMBL" id="RSE23674.1"/>
    </source>
</evidence>
<dbReference type="AlphaFoldDB" id="A0A427UTZ6"/>
<dbReference type="InterPro" id="IPR023614">
    <property type="entry name" value="Porin_dom_sf"/>
</dbReference>
<comment type="caution">
    <text evidence="3">The sequence shown here is derived from an EMBL/GenBank/DDBJ whole genome shotgun (WGS) entry which is preliminary data.</text>
</comment>
<evidence type="ECO:0000313" key="4">
    <source>
        <dbReference type="Proteomes" id="UP000277537"/>
    </source>
</evidence>
<keyword evidence="1" id="KW-0175">Coiled coil</keyword>
<dbReference type="Gene3D" id="2.40.160.10">
    <property type="entry name" value="Porin"/>
    <property type="match status" value="1"/>
</dbReference>
<keyword evidence="2" id="KW-0732">Signal</keyword>
<gene>
    <name evidence="3" type="ORF">EGT73_08370</name>
</gene>
<evidence type="ECO:0000256" key="2">
    <source>
        <dbReference type="SAM" id="SignalP"/>
    </source>
</evidence>
<name>A0A427UTZ6_ACIJO</name>
<proteinExistence type="predicted"/>
<dbReference type="Pfam" id="PF19577">
    <property type="entry name" value="DcaP"/>
    <property type="match status" value="1"/>
</dbReference>
<dbReference type="RefSeq" id="WP_125274071.1">
    <property type="nucleotide sequence ID" value="NZ_RHXE01000014.1"/>
</dbReference>
<dbReference type="InterPro" id="IPR045748">
    <property type="entry name" value="DcaP"/>
</dbReference>
<sequence>MRLALNKKPFIAQSLALSVAALMMTTTHAATKEQQELAQLRAEVAELKALMQQQQQVQQQQAVQIQQVKAQPAPVKAESPLSSFKSKSGADINLYGFVRGDANYIIEGQDDDFNKVASSDGKTKDKLRATAKTTRLGLDFNTNVGGDNKLGGKVEVDFAGSTTDSNGALRIRHAYLTYNNWLFGQTTSNFLSNHAPEMIDFATNVGGGTAARIPQVRYGFNLAPATKLFISAEEGDSSGKNIKYSVPNLTAKLTQGFADGKGSVSARALVENYKSADDSDTAWGLAAGVNYQVMDPLKISADVSYVDGNSNYLYGSNSSYVVDGANGKIAQNEAFGVQVGGTYKFNEKLRSTLAYGALFADDSTDYATLNSTANEEVYQAWINFIYSPVKPLDLGVEYINGKRDTFAGNSYKDNRVGLMAKYSF</sequence>
<protein>
    <submittedName>
        <fullName evidence="3">DcaP-like protein</fullName>
    </submittedName>
</protein>
<dbReference type="Proteomes" id="UP000277537">
    <property type="component" value="Unassembled WGS sequence"/>
</dbReference>
<reference evidence="3 4" key="1">
    <citation type="submission" date="2018-10" db="EMBL/GenBank/DDBJ databases">
        <title>Transmission dynamics of multidrug resistant bacteria on intensive care unit surfaces.</title>
        <authorList>
            <person name="D'Souza A.W."/>
            <person name="Potter R.F."/>
            <person name="Wallace M."/>
            <person name="Shupe A."/>
            <person name="Patel S."/>
            <person name="Sun S."/>
            <person name="Gul D."/>
            <person name="Kwon J.H."/>
            <person name="Andleeb S."/>
            <person name="Burnham C.-A.D."/>
            <person name="Dantas G."/>
        </authorList>
    </citation>
    <scope>NUCLEOTIDE SEQUENCE [LARGE SCALE GENOMIC DNA]</scope>
    <source>
        <strain evidence="3 4">AJ_385</strain>
    </source>
</reference>
<dbReference type="SUPFAM" id="SSF56935">
    <property type="entry name" value="Porins"/>
    <property type="match status" value="1"/>
</dbReference>
<accession>A0A427UTZ6</accession>